<evidence type="ECO:0000313" key="3">
    <source>
        <dbReference type="Proteomes" id="UP001476798"/>
    </source>
</evidence>
<proteinExistence type="predicted"/>
<organism evidence="2 3">
    <name type="scientific">Goodea atripinnis</name>
    <dbReference type="NCBI Taxonomy" id="208336"/>
    <lineage>
        <taxon>Eukaryota</taxon>
        <taxon>Metazoa</taxon>
        <taxon>Chordata</taxon>
        <taxon>Craniata</taxon>
        <taxon>Vertebrata</taxon>
        <taxon>Euteleostomi</taxon>
        <taxon>Actinopterygii</taxon>
        <taxon>Neopterygii</taxon>
        <taxon>Teleostei</taxon>
        <taxon>Neoteleostei</taxon>
        <taxon>Acanthomorphata</taxon>
        <taxon>Ovalentaria</taxon>
        <taxon>Atherinomorphae</taxon>
        <taxon>Cyprinodontiformes</taxon>
        <taxon>Goodeidae</taxon>
        <taxon>Goodea</taxon>
    </lineage>
</organism>
<dbReference type="Proteomes" id="UP001476798">
    <property type="component" value="Unassembled WGS sequence"/>
</dbReference>
<feature type="region of interest" description="Disordered" evidence="1">
    <location>
        <begin position="45"/>
        <end position="140"/>
    </location>
</feature>
<protein>
    <submittedName>
        <fullName evidence="2">Uncharacterized protein</fullName>
    </submittedName>
</protein>
<keyword evidence="3" id="KW-1185">Reference proteome</keyword>
<sequence length="230" mass="24440">MEEKDASGFAEIADVKKKLHDCRTIKQDTELKLRDIMVQLCIRGVNKGGETTSVEPSGPSADGGGNGEAHDDEAQGPNQIAVMNGSMLDSNADGPDGAQDTGTPSDYPHVPPQRQPFQNPIRSMFGPDFSSTPQQQRGAHAVLPDSFRAGRSTSAISQGSVGPTIALATLSLPKFSGDTRSYLRWNSNWGALQARAEPTGSPECRLFHLLDSLADSGCLTVVLQARSSGF</sequence>
<reference evidence="2 3" key="1">
    <citation type="submission" date="2021-06" db="EMBL/GenBank/DDBJ databases">
        <authorList>
            <person name="Palmer J.M."/>
        </authorList>
    </citation>
    <scope>NUCLEOTIDE SEQUENCE [LARGE SCALE GENOMIC DNA]</scope>
    <source>
        <strain evidence="2 3">GA_2019</strain>
        <tissue evidence="2">Muscle</tissue>
    </source>
</reference>
<accession>A0ABV0MY24</accession>
<evidence type="ECO:0000313" key="2">
    <source>
        <dbReference type="EMBL" id="MEQ2163514.1"/>
    </source>
</evidence>
<evidence type="ECO:0000256" key="1">
    <source>
        <dbReference type="SAM" id="MobiDB-lite"/>
    </source>
</evidence>
<name>A0ABV0MY24_9TELE</name>
<comment type="caution">
    <text evidence="2">The sequence shown here is derived from an EMBL/GenBank/DDBJ whole genome shotgun (WGS) entry which is preliminary data.</text>
</comment>
<dbReference type="EMBL" id="JAHRIO010015073">
    <property type="protein sequence ID" value="MEQ2163514.1"/>
    <property type="molecule type" value="Genomic_DNA"/>
</dbReference>
<gene>
    <name evidence="2" type="ORF">GOODEAATRI_030964</name>
</gene>